<sequence>MLSSLPSLKHLALRHCTNIEGNFPHLPQLIEAHFYHCELPQKDIFEHMPSLKVLAIDNTYCTEDEDTEVCNVRPLADTVETCAWLVKESAHYYYPLRQFRRVKHLKVELIRGLFGALEYEIIPSCDGFPNLAATVETIEFTVDIDANALYHINGQESVEELRDALNMMEKCCRKEWRKVQLINISILALSYHCEPLDWHRKPNWLSIMIA</sequence>
<evidence type="ECO:0000313" key="2">
    <source>
        <dbReference type="Proteomes" id="UP000020467"/>
    </source>
</evidence>
<dbReference type="AlphaFoldDB" id="A0A010QES9"/>
<dbReference type="InterPro" id="IPR032675">
    <property type="entry name" value="LRR_dom_sf"/>
</dbReference>
<dbReference type="SUPFAM" id="SSF52047">
    <property type="entry name" value="RNI-like"/>
    <property type="match status" value="1"/>
</dbReference>
<evidence type="ECO:0000313" key="1">
    <source>
        <dbReference type="EMBL" id="EXF75290.1"/>
    </source>
</evidence>
<proteinExistence type="predicted"/>
<dbReference type="OrthoDB" id="10439258at2759"/>
<evidence type="ECO:0008006" key="3">
    <source>
        <dbReference type="Google" id="ProtNLM"/>
    </source>
</evidence>
<organism evidence="1 2">
    <name type="scientific">Colletotrichum fioriniae PJ7</name>
    <dbReference type="NCBI Taxonomy" id="1445577"/>
    <lineage>
        <taxon>Eukaryota</taxon>
        <taxon>Fungi</taxon>
        <taxon>Dikarya</taxon>
        <taxon>Ascomycota</taxon>
        <taxon>Pezizomycotina</taxon>
        <taxon>Sordariomycetes</taxon>
        <taxon>Hypocreomycetidae</taxon>
        <taxon>Glomerellales</taxon>
        <taxon>Glomerellaceae</taxon>
        <taxon>Colletotrichum</taxon>
        <taxon>Colletotrichum acutatum species complex</taxon>
    </lineage>
</organism>
<dbReference type="Gene3D" id="3.80.10.10">
    <property type="entry name" value="Ribonuclease Inhibitor"/>
    <property type="match status" value="1"/>
</dbReference>
<accession>A0A010QES9</accession>
<dbReference type="eggNOG" id="ENOG502R9ZR">
    <property type="taxonomic scope" value="Eukaryota"/>
</dbReference>
<reference evidence="1 2" key="1">
    <citation type="submission" date="2014-02" db="EMBL/GenBank/DDBJ databases">
        <title>The genome sequence of Colletotrichum fioriniae PJ7.</title>
        <authorList>
            <person name="Baroncelli R."/>
            <person name="Thon M.R."/>
        </authorList>
    </citation>
    <scope>NUCLEOTIDE SEQUENCE [LARGE SCALE GENOMIC DNA]</scope>
    <source>
        <strain evidence="1 2">PJ7</strain>
    </source>
</reference>
<dbReference type="Proteomes" id="UP000020467">
    <property type="component" value="Unassembled WGS sequence"/>
</dbReference>
<protein>
    <recommendedName>
        <fullName evidence="3">F-box domain-containing protein</fullName>
    </recommendedName>
</protein>
<dbReference type="HOGENOM" id="CLU_1310006_0_0_1"/>
<comment type="caution">
    <text evidence="1">The sequence shown here is derived from an EMBL/GenBank/DDBJ whole genome shotgun (WGS) entry which is preliminary data.</text>
</comment>
<name>A0A010QES9_9PEZI</name>
<dbReference type="EMBL" id="JARH01000915">
    <property type="protein sequence ID" value="EXF75290.1"/>
    <property type="molecule type" value="Genomic_DNA"/>
</dbReference>
<keyword evidence="2" id="KW-1185">Reference proteome</keyword>
<gene>
    <name evidence="1" type="ORF">CFIO01_13532</name>
</gene>
<dbReference type="KEGG" id="cfj:CFIO01_13532"/>